<evidence type="ECO:0000256" key="5">
    <source>
        <dbReference type="ARBA" id="ARBA00023034"/>
    </source>
</evidence>
<protein>
    <recommendedName>
        <fullName evidence="9">Vacuolar protein sorting-associated protein 54 C-terminal domain-containing protein</fullName>
    </recommendedName>
</protein>
<evidence type="ECO:0000256" key="3">
    <source>
        <dbReference type="ARBA" id="ARBA00022448"/>
    </source>
</evidence>
<dbReference type="GO" id="GO:0019905">
    <property type="term" value="F:syntaxin binding"/>
    <property type="evidence" value="ECO:0007669"/>
    <property type="project" value="TreeGrafter"/>
</dbReference>
<comment type="caution">
    <text evidence="10">The sequence shown here is derived from an EMBL/GenBank/DDBJ whole genome shotgun (WGS) entry which is preliminary data.</text>
</comment>
<name>A0AAN6FAU1_9PEZI</name>
<feature type="compositionally biased region" description="Polar residues" evidence="8">
    <location>
        <begin position="539"/>
        <end position="557"/>
    </location>
</feature>
<dbReference type="Proteomes" id="UP001168146">
    <property type="component" value="Unassembled WGS sequence"/>
</dbReference>
<dbReference type="GO" id="GO:0015031">
    <property type="term" value="P:protein transport"/>
    <property type="evidence" value="ECO:0007669"/>
    <property type="project" value="UniProtKB-KW"/>
</dbReference>
<dbReference type="EMBL" id="JASUXU010000074">
    <property type="protein sequence ID" value="KAK0310768.1"/>
    <property type="molecule type" value="Genomic_DNA"/>
</dbReference>
<evidence type="ECO:0000256" key="8">
    <source>
        <dbReference type="SAM" id="MobiDB-lite"/>
    </source>
</evidence>
<comment type="similarity">
    <text evidence="2">Belongs to the VPS54 family.</text>
</comment>
<evidence type="ECO:0000256" key="4">
    <source>
        <dbReference type="ARBA" id="ARBA00022927"/>
    </source>
</evidence>
<evidence type="ECO:0000256" key="1">
    <source>
        <dbReference type="ARBA" id="ARBA00004601"/>
    </source>
</evidence>
<feature type="compositionally biased region" description="Low complexity" evidence="8">
    <location>
        <begin position="181"/>
        <end position="201"/>
    </location>
</feature>
<feature type="compositionally biased region" description="Low complexity" evidence="8">
    <location>
        <begin position="618"/>
        <end position="629"/>
    </location>
</feature>
<keyword evidence="3" id="KW-0813">Transport</keyword>
<feature type="compositionally biased region" description="Low complexity" evidence="8">
    <location>
        <begin position="815"/>
        <end position="829"/>
    </location>
</feature>
<keyword evidence="4" id="KW-0653">Protein transport</keyword>
<keyword evidence="6 7" id="KW-0175">Coiled coil</keyword>
<gene>
    <name evidence="10" type="ORF">LTR82_014654</name>
</gene>
<feature type="region of interest" description="Disordered" evidence="8">
    <location>
        <begin position="602"/>
        <end position="649"/>
    </location>
</feature>
<proteinExistence type="inferred from homology"/>
<accession>A0AAN6FAU1</accession>
<sequence length="1099" mass="120228">MSSPSPRFSVDGSPPTPTSPTSTRSGYPFPDALARHNTGNRYQPRRGSNASTISIGSIGGSLDIQPRRGSTVRETSQNAIFNLLQSPAARTGLLPHNQAPAGFKAPTTRDIPPVTLTNIPHVPVDNFRDYLNRIGPLLESFQRGRIESEQAAWLKKDKELEQTDRFAEVFERRFSRDGPMSPSLTRKTSTTTLLSPTAETPGGIAQPKRRSSAQYRRNRNEPTPLSTIPSVYLEDDFHLENPRTFDVVSERAEIVRPPPGTTAEAPNGAPRRPITTNAILQEKLSWYMDTVEVHLIGSISTASSGFFAALGSLKELQTEAEESVAKIQGLRDDLRRLDQDVAVCGLEVAAKKRRRANVGKLAEATRQVERVVKEVKRADELVEGGGFDEAADQMDRVGRLVCGHPETDRGGLDEDLIDLRPLKALQGLDSGLQDLQHRIGAGFAQRFTSILIADLRQHVERVPSPDTLKRWSRQRGIPPTYMETSPQLRQDLLSALKGLGRAKFTAPATTAYRDAVQREMKALIRRHLPSSTDDDADSMVSTATSTRSGNKLSQQEKSSLLARNLRAMDAEDAEKLLVNVYTAVGEALRRVSTQTKVLLDVTSSMSPASQPGSPPKSPGLGPRSPSLPSMDEQLSNRMSNGNSSMPRRTTDINVQDELSQALDMSSLLVQAVDAAQGQITKVLKVRNEQTIRLSTPRFLRYFTLNRLFADECEAVSGQGGLALKGIINAQISGFVQVLGTAETERIAGLLDADDWNAKDFAEKDDVLLQRVLSSMGKDAVEWSQAVRPVWEDMGADPSTASQPQTNGVHEATNGTATPDHTPTPAKATTAKPAYIDENRYILVRSATALLTTFDTFLALTSYFPSMTPAIATALLDVLRVFNSRSSQLILGAGATRVVGLKNITTKHLALASQALGFVVALVPYVRECVRRHLQAGSLGVLAEFDRTKRGFQEHGGQIQDKLVEIMTSRSASHVRSMVAASEGLAGVGKEGKEEEEGGEGKMSLYMETLTRETMTLQRVLSRYLSEFDLELIMRRIFETYREQWGEGFRQVAAGLGEAGGGEAGAAVVVRRKKRLARDKEGFEGLVAKLAPRERVIRKG</sequence>
<dbReference type="AlphaFoldDB" id="A0AAN6FAU1"/>
<dbReference type="PANTHER" id="PTHR12965:SF0">
    <property type="entry name" value="VACUOLAR PROTEIN SORTING-ASSOCIATED PROTEIN 54"/>
    <property type="match status" value="1"/>
</dbReference>
<feature type="domain" description="Vacuolar protein sorting-associated protein 54 C-terminal" evidence="9">
    <location>
        <begin position="838"/>
        <end position="969"/>
    </location>
</feature>
<comment type="subcellular location">
    <subcellularLocation>
        <location evidence="1">Golgi apparatus</location>
        <location evidence="1">trans-Golgi network</location>
    </subcellularLocation>
</comment>
<dbReference type="PANTHER" id="PTHR12965">
    <property type="entry name" value="VACUOLAR PROTEIN SORTING 54"/>
    <property type="match status" value="1"/>
</dbReference>
<evidence type="ECO:0000313" key="10">
    <source>
        <dbReference type="EMBL" id="KAK0310768.1"/>
    </source>
</evidence>
<evidence type="ECO:0000256" key="7">
    <source>
        <dbReference type="SAM" id="Coils"/>
    </source>
</evidence>
<dbReference type="GO" id="GO:0005829">
    <property type="term" value="C:cytosol"/>
    <property type="evidence" value="ECO:0007669"/>
    <property type="project" value="GOC"/>
</dbReference>
<feature type="region of interest" description="Disordered" evidence="8">
    <location>
        <begin position="1"/>
        <end position="73"/>
    </location>
</feature>
<dbReference type="InterPro" id="IPR039745">
    <property type="entry name" value="Vps54"/>
</dbReference>
<feature type="compositionally biased region" description="Polar residues" evidence="8">
    <location>
        <begin position="37"/>
        <end position="52"/>
    </location>
</feature>
<evidence type="ECO:0000256" key="2">
    <source>
        <dbReference type="ARBA" id="ARBA00009150"/>
    </source>
</evidence>
<feature type="compositionally biased region" description="Polar residues" evidence="8">
    <location>
        <begin position="798"/>
        <end position="807"/>
    </location>
</feature>
<evidence type="ECO:0000259" key="9">
    <source>
        <dbReference type="Pfam" id="PF07928"/>
    </source>
</evidence>
<organism evidence="10 11">
    <name type="scientific">Friedmanniomyces endolithicus</name>
    <dbReference type="NCBI Taxonomy" id="329885"/>
    <lineage>
        <taxon>Eukaryota</taxon>
        <taxon>Fungi</taxon>
        <taxon>Dikarya</taxon>
        <taxon>Ascomycota</taxon>
        <taxon>Pezizomycotina</taxon>
        <taxon>Dothideomycetes</taxon>
        <taxon>Dothideomycetidae</taxon>
        <taxon>Mycosphaerellales</taxon>
        <taxon>Teratosphaeriaceae</taxon>
        <taxon>Friedmanniomyces</taxon>
    </lineage>
</organism>
<feature type="region of interest" description="Disordered" evidence="8">
    <location>
        <begin position="793"/>
        <end position="829"/>
    </location>
</feature>
<reference evidence="10" key="1">
    <citation type="submission" date="2021-12" db="EMBL/GenBank/DDBJ databases">
        <title>Black yeast isolated from Biological Soil Crust.</title>
        <authorList>
            <person name="Kurbessoian T."/>
        </authorList>
    </citation>
    <scope>NUCLEOTIDE SEQUENCE</scope>
    <source>
        <strain evidence="10">CCFEE 5208</strain>
    </source>
</reference>
<feature type="compositionally biased region" description="Polar residues" evidence="8">
    <location>
        <begin position="632"/>
        <end position="649"/>
    </location>
</feature>
<feature type="region of interest" description="Disordered" evidence="8">
    <location>
        <begin position="526"/>
        <end position="557"/>
    </location>
</feature>
<evidence type="ECO:0000256" key="6">
    <source>
        <dbReference type="ARBA" id="ARBA00023054"/>
    </source>
</evidence>
<feature type="coiled-coil region" evidence="7">
    <location>
        <begin position="313"/>
        <end position="381"/>
    </location>
</feature>
<evidence type="ECO:0000313" key="11">
    <source>
        <dbReference type="Proteomes" id="UP001168146"/>
    </source>
</evidence>
<dbReference type="InterPro" id="IPR012501">
    <property type="entry name" value="Vps54_C"/>
</dbReference>
<dbReference type="GO" id="GO:0006896">
    <property type="term" value="P:Golgi to vacuole transport"/>
    <property type="evidence" value="ECO:0007669"/>
    <property type="project" value="TreeGrafter"/>
</dbReference>
<feature type="region of interest" description="Disordered" evidence="8">
    <location>
        <begin position="176"/>
        <end position="228"/>
    </location>
</feature>
<dbReference type="GO" id="GO:0000938">
    <property type="term" value="C:GARP complex"/>
    <property type="evidence" value="ECO:0007669"/>
    <property type="project" value="InterPro"/>
</dbReference>
<dbReference type="Pfam" id="PF07928">
    <property type="entry name" value="Vps54"/>
    <property type="match status" value="1"/>
</dbReference>
<keyword evidence="5" id="KW-0333">Golgi apparatus</keyword>
<dbReference type="GO" id="GO:0042147">
    <property type="term" value="P:retrograde transport, endosome to Golgi"/>
    <property type="evidence" value="ECO:0007669"/>
    <property type="project" value="InterPro"/>
</dbReference>